<proteinExistence type="predicted"/>
<dbReference type="Proteomes" id="UP000016930">
    <property type="component" value="Unassembled WGS sequence"/>
</dbReference>
<dbReference type="AlphaFoldDB" id="M2R3J2"/>
<dbReference type="EMBL" id="KB445806">
    <property type="protein sequence ID" value="EMD33476.1"/>
    <property type="molecule type" value="Genomic_DNA"/>
</dbReference>
<accession>M2R3J2</accession>
<evidence type="ECO:0000256" key="2">
    <source>
        <dbReference type="SAM" id="MobiDB-lite"/>
    </source>
</evidence>
<keyword evidence="4" id="KW-1185">Reference proteome</keyword>
<feature type="region of interest" description="Disordered" evidence="2">
    <location>
        <begin position="1"/>
        <end position="65"/>
    </location>
</feature>
<reference evidence="3 4" key="1">
    <citation type="journal article" date="2012" name="Proc. Natl. Acad. Sci. U.S.A.">
        <title>Comparative genomics of Ceriporiopsis subvermispora and Phanerochaete chrysosporium provide insight into selective ligninolysis.</title>
        <authorList>
            <person name="Fernandez-Fueyo E."/>
            <person name="Ruiz-Duenas F.J."/>
            <person name="Ferreira P."/>
            <person name="Floudas D."/>
            <person name="Hibbett D.S."/>
            <person name="Canessa P."/>
            <person name="Larrondo L.F."/>
            <person name="James T.Y."/>
            <person name="Seelenfreund D."/>
            <person name="Lobos S."/>
            <person name="Polanco R."/>
            <person name="Tello M."/>
            <person name="Honda Y."/>
            <person name="Watanabe T."/>
            <person name="Watanabe T."/>
            <person name="Ryu J.S."/>
            <person name="Kubicek C.P."/>
            <person name="Schmoll M."/>
            <person name="Gaskell J."/>
            <person name="Hammel K.E."/>
            <person name="St John F.J."/>
            <person name="Vanden Wymelenberg A."/>
            <person name="Sabat G."/>
            <person name="Splinter BonDurant S."/>
            <person name="Syed K."/>
            <person name="Yadav J.S."/>
            <person name="Doddapaneni H."/>
            <person name="Subramanian V."/>
            <person name="Lavin J.L."/>
            <person name="Oguiza J.A."/>
            <person name="Perez G."/>
            <person name="Pisabarro A.G."/>
            <person name="Ramirez L."/>
            <person name="Santoyo F."/>
            <person name="Master E."/>
            <person name="Coutinho P.M."/>
            <person name="Henrissat B."/>
            <person name="Lombard V."/>
            <person name="Magnuson J.K."/>
            <person name="Kuees U."/>
            <person name="Hori C."/>
            <person name="Igarashi K."/>
            <person name="Samejima M."/>
            <person name="Held B.W."/>
            <person name="Barry K.W."/>
            <person name="LaButti K.M."/>
            <person name="Lapidus A."/>
            <person name="Lindquist E.A."/>
            <person name="Lucas S.M."/>
            <person name="Riley R."/>
            <person name="Salamov A.A."/>
            <person name="Hoffmeister D."/>
            <person name="Schwenk D."/>
            <person name="Hadar Y."/>
            <person name="Yarden O."/>
            <person name="de Vries R.P."/>
            <person name="Wiebenga A."/>
            <person name="Stenlid J."/>
            <person name="Eastwood D."/>
            <person name="Grigoriev I.V."/>
            <person name="Berka R.M."/>
            <person name="Blanchette R.A."/>
            <person name="Kersten P."/>
            <person name="Martinez A.T."/>
            <person name="Vicuna R."/>
            <person name="Cullen D."/>
        </authorList>
    </citation>
    <scope>NUCLEOTIDE SEQUENCE [LARGE SCALE GENOMIC DNA]</scope>
    <source>
        <strain evidence="3 4">B</strain>
    </source>
</reference>
<evidence type="ECO:0000313" key="3">
    <source>
        <dbReference type="EMBL" id="EMD33476.1"/>
    </source>
</evidence>
<evidence type="ECO:0000256" key="1">
    <source>
        <dbReference type="SAM" id="Coils"/>
    </source>
</evidence>
<organism evidence="3 4">
    <name type="scientific">Ceriporiopsis subvermispora (strain B)</name>
    <name type="common">White-rot fungus</name>
    <name type="synonym">Gelatoporia subvermispora</name>
    <dbReference type="NCBI Taxonomy" id="914234"/>
    <lineage>
        <taxon>Eukaryota</taxon>
        <taxon>Fungi</taxon>
        <taxon>Dikarya</taxon>
        <taxon>Basidiomycota</taxon>
        <taxon>Agaricomycotina</taxon>
        <taxon>Agaricomycetes</taxon>
        <taxon>Polyporales</taxon>
        <taxon>Gelatoporiaceae</taxon>
        <taxon>Gelatoporia</taxon>
    </lineage>
</organism>
<name>M2R3J2_CERS8</name>
<dbReference type="OrthoDB" id="10530417at2759"/>
<feature type="coiled-coil region" evidence="1">
    <location>
        <begin position="214"/>
        <end position="379"/>
    </location>
</feature>
<dbReference type="STRING" id="914234.M2R3J2"/>
<dbReference type="HOGENOM" id="CLU_605494_0_0_1"/>
<keyword evidence="1" id="KW-0175">Coiled coil</keyword>
<protein>
    <submittedName>
        <fullName evidence="3">Uncharacterized protein</fullName>
    </submittedName>
</protein>
<evidence type="ECO:0000313" key="4">
    <source>
        <dbReference type="Proteomes" id="UP000016930"/>
    </source>
</evidence>
<gene>
    <name evidence="3" type="ORF">CERSUDRAFT_76693</name>
</gene>
<sequence>MTDPAALPRSRSQPDIPRTVSKRFFRSQTIQRDPGTVSELKKSAESPGLSDAPNISDAEGFQSQDQCEFVKLPPPSRLAAPKRSLSLHSMHSGTYRPRTTPISRIPRRQDQEKIPPLPPFPPSVARITKDIISTPLPIRSTSPSPGSGRGLKEQLDDAKYDLRQTAALLAQERSAKYDLRQTAALLAQERSAKSDILRALMTLQDENHEQAAGLQAAEANVQSFQVQLRSERDARAELNACFNEEKMTLARERDALREERDTLLTKIQEAGAQLEQAREEFKAETELERGQRFRFEAMVQEQVETMVKEARALENELAEKQERLSRAEAEKGTLVKERDDTKLKYDAMAADRDALSVMCKAITAQFQALQRENQELRAALAIPKDASSPRTPEMPQLARTATSFKCSETSGGDVTNASIRTPCKKVSPEKIKGGLSFFGGRRLDSMRWKVSR</sequence>